<evidence type="ECO:0008006" key="2">
    <source>
        <dbReference type="Google" id="ProtNLM"/>
    </source>
</evidence>
<dbReference type="AlphaFoldDB" id="X1IXL2"/>
<proteinExistence type="predicted"/>
<name>X1IXL2_9ZZZZ</name>
<gene>
    <name evidence="1" type="ORF">S03H2_53744</name>
</gene>
<reference evidence="1" key="1">
    <citation type="journal article" date="2014" name="Front. Microbiol.">
        <title>High frequency of phylogenetically diverse reductive dehalogenase-homologous genes in deep subseafloor sedimentary metagenomes.</title>
        <authorList>
            <person name="Kawai M."/>
            <person name="Futagami T."/>
            <person name="Toyoda A."/>
            <person name="Takaki Y."/>
            <person name="Nishi S."/>
            <person name="Hori S."/>
            <person name="Arai W."/>
            <person name="Tsubouchi T."/>
            <person name="Morono Y."/>
            <person name="Uchiyama I."/>
            <person name="Ito T."/>
            <person name="Fujiyama A."/>
            <person name="Inagaki F."/>
            <person name="Takami H."/>
        </authorList>
    </citation>
    <scope>NUCLEOTIDE SEQUENCE</scope>
    <source>
        <strain evidence="1">Expedition CK06-06</strain>
    </source>
</reference>
<protein>
    <recommendedName>
        <fullName evidence="2">Antitoxin VbhA domain-containing protein</fullName>
    </recommendedName>
</protein>
<comment type="caution">
    <text evidence="1">The sequence shown here is derived from an EMBL/GenBank/DDBJ whole genome shotgun (WGS) entry which is preliminary data.</text>
</comment>
<sequence length="65" mass="7700">MTEEERERRVQISKDALNKDVGFFGRRVSEAFFREGTITESEFYSAIGLYRIELELIRLKAKIKK</sequence>
<dbReference type="EMBL" id="BARU01034218">
    <property type="protein sequence ID" value="GAH62293.1"/>
    <property type="molecule type" value="Genomic_DNA"/>
</dbReference>
<organism evidence="1">
    <name type="scientific">marine sediment metagenome</name>
    <dbReference type="NCBI Taxonomy" id="412755"/>
    <lineage>
        <taxon>unclassified sequences</taxon>
        <taxon>metagenomes</taxon>
        <taxon>ecological metagenomes</taxon>
    </lineage>
</organism>
<accession>X1IXL2</accession>
<evidence type="ECO:0000313" key="1">
    <source>
        <dbReference type="EMBL" id="GAH62293.1"/>
    </source>
</evidence>